<evidence type="ECO:0000256" key="1">
    <source>
        <dbReference type="ARBA" id="ARBA00022679"/>
    </source>
</evidence>
<protein>
    <submittedName>
        <fullName evidence="4">GNAT family N-acetyltransferase</fullName>
        <ecNumber evidence="4">2.3.-.-</ecNumber>
    </submittedName>
</protein>
<dbReference type="Proteomes" id="UP001589896">
    <property type="component" value="Unassembled WGS sequence"/>
</dbReference>
<evidence type="ECO:0000256" key="2">
    <source>
        <dbReference type="ARBA" id="ARBA00023315"/>
    </source>
</evidence>
<dbReference type="SUPFAM" id="SSF55729">
    <property type="entry name" value="Acyl-CoA N-acyltransferases (Nat)"/>
    <property type="match status" value="1"/>
</dbReference>
<name>A0ABV6RWB3_9GAMM</name>
<organism evidence="4 5">
    <name type="scientific">Lysobacter korlensis</name>
    <dbReference type="NCBI Taxonomy" id="553636"/>
    <lineage>
        <taxon>Bacteria</taxon>
        <taxon>Pseudomonadati</taxon>
        <taxon>Pseudomonadota</taxon>
        <taxon>Gammaproteobacteria</taxon>
        <taxon>Lysobacterales</taxon>
        <taxon>Lysobacteraceae</taxon>
        <taxon>Lysobacter</taxon>
    </lineage>
</organism>
<dbReference type="Pfam" id="PF00583">
    <property type="entry name" value="Acetyltransf_1"/>
    <property type="match status" value="1"/>
</dbReference>
<proteinExistence type="predicted"/>
<dbReference type="PROSITE" id="PS51186">
    <property type="entry name" value="GNAT"/>
    <property type="match status" value="1"/>
</dbReference>
<dbReference type="EMBL" id="JBHLTG010000007">
    <property type="protein sequence ID" value="MFC0681272.1"/>
    <property type="molecule type" value="Genomic_DNA"/>
</dbReference>
<dbReference type="CDD" id="cd04301">
    <property type="entry name" value="NAT_SF"/>
    <property type="match status" value="1"/>
</dbReference>
<dbReference type="InterPro" id="IPR000182">
    <property type="entry name" value="GNAT_dom"/>
</dbReference>
<keyword evidence="2 4" id="KW-0012">Acyltransferase</keyword>
<sequence length="135" mass="14928">MQTTGLPVIDRRESWPRRRRLYDDILTRDGAFALVARMDGRAVGYAIADERLGPDDTWPTSDRIGEIHSLVVLREARGLGIGTALLDAAEARLYADGAATVLLEVVVGNESARDFYARRGMVTTLTTMLRIGPRQ</sequence>
<accession>A0ABV6RWB3</accession>
<evidence type="ECO:0000313" key="4">
    <source>
        <dbReference type="EMBL" id="MFC0681272.1"/>
    </source>
</evidence>
<comment type="caution">
    <text evidence="4">The sequence shown here is derived from an EMBL/GenBank/DDBJ whole genome shotgun (WGS) entry which is preliminary data.</text>
</comment>
<evidence type="ECO:0000259" key="3">
    <source>
        <dbReference type="PROSITE" id="PS51186"/>
    </source>
</evidence>
<dbReference type="InterPro" id="IPR016181">
    <property type="entry name" value="Acyl_CoA_acyltransferase"/>
</dbReference>
<dbReference type="EC" id="2.3.-.-" evidence="4"/>
<dbReference type="Gene3D" id="3.40.630.30">
    <property type="match status" value="1"/>
</dbReference>
<dbReference type="RefSeq" id="WP_386673972.1">
    <property type="nucleotide sequence ID" value="NZ_JBHLTG010000007.1"/>
</dbReference>
<gene>
    <name evidence="4" type="ORF">ACFFGH_25865</name>
</gene>
<dbReference type="PANTHER" id="PTHR43877">
    <property type="entry name" value="AMINOALKYLPHOSPHONATE N-ACETYLTRANSFERASE-RELATED-RELATED"/>
    <property type="match status" value="1"/>
</dbReference>
<dbReference type="GO" id="GO:0016746">
    <property type="term" value="F:acyltransferase activity"/>
    <property type="evidence" value="ECO:0007669"/>
    <property type="project" value="UniProtKB-KW"/>
</dbReference>
<evidence type="ECO:0000313" key="5">
    <source>
        <dbReference type="Proteomes" id="UP001589896"/>
    </source>
</evidence>
<keyword evidence="5" id="KW-1185">Reference proteome</keyword>
<keyword evidence="1 4" id="KW-0808">Transferase</keyword>
<reference evidence="4 5" key="1">
    <citation type="submission" date="2024-09" db="EMBL/GenBank/DDBJ databases">
        <authorList>
            <person name="Sun Q."/>
            <person name="Mori K."/>
        </authorList>
    </citation>
    <scope>NUCLEOTIDE SEQUENCE [LARGE SCALE GENOMIC DNA]</scope>
    <source>
        <strain evidence="4 5">KCTC 23076</strain>
    </source>
</reference>
<dbReference type="PANTHER" id="PTHR43877:SF2">
    <property type="entry name" value="AMINOALKYLPHOSPHONATE N-ACETYLTRANSFERASE-RELATED"/>
    <property type="match status" value="1"/>
</dbReference>
<dbReference type="InterPro" id="IPR050832">
    <property type="entry name" value="Bact_Acetyltransf"/>
</dbReference>
<feature type="domain" description="N-acetyltransferase" evidence="3">
    <location>
        <begin position="1"/>
        <end position="135"/>
    </location>
</feature>